<dbReference type="AlphaFoldDB" id="A0A9P6GZS3"/>
<name>A0A9P6GZS3_9MICR</name>
<keyword evidence="1" id="KW-1133">Transmembrane helix</keyword>
<feature type="transmembrane region" description="Helical" evidence="1">
    <location>
        <begin position="245"/>
        <end position="272"/>
    </location>
</feature>
<dbReference type="GO" id="GO:0004439">
    <property type="term" value="F:phosphatidylinositol-4,5-bisphosphate 5-phosphatase activity"/>
    <property type="evidence" value="ECO:0007669"/>
    <property type="project" value="TreeGrafter"/>
</dbReference>
<evidence type="ECO:0000313" key="3">
    <source>
        <dbReference type="EMBL" id="KAF9764185.1"/>
    </source>
</evidence>
<keyword evidence="1" id="KW-0472">Membrane</keyword>
<reference evidence="3 4" key="1">
    <citation type="journal article" date="2020" name="Genome Biol. Evol.">
        <title>Comparative genomics of strictly vertically transmitted, feminizing microsporidia endosymbionts of amphipod crustaceans.</title>
        <authorList>
            <person name="Cormier A."/>
            <person name="Chebbi M.A."/>
            <person name="Giraud I."/>
            <person name="Wattier R."/>
            <person name="Teixeira M."/>
            <person name="Gilbert C."/>
            <person name="Rigaud T."/>
            <person name="Cordaux R."/>
        </authorList>
    </citation>
    <scope>NUCLEOTIDE SEQUENCE [LARGE SCALE GENOMIC DNA]</scope>
    <source>
        <strain evidence="3 4">Ou3-Ou53</strain>
    </source>
</reference>
<sequence>MQWIVKVISYNVNNSKKAVDDLESLIGVEVYDLVLISLQEYYWFLKDSNFKNYKFKYHQNVWGLFCLVLSNKPLDILWEKFCFGSFYCGNKGYIKCTINDSFVFISAHLSHGQTNCKRIEELNRIIPKNIDIPFVLAGDLNFRFISENKFYIEKLDQFSPLKKKLGLFEHQIDFPPTYKYKKNSPHFDLSRVPSYCDRIVGRNIKIDSYETNLEVLNSDHRPVMITGSVSKRKLNITAESPKCNYSWVMCFIYNNTLFILILFMLYVILILFMHYAL</sequence>
<proteinExistence type="predicted"/>
<comment type="caution">
    <text evidence="3">The sequence shown here is derived from an EMBL/GenBank/DDBJ whole genome shotgun (WGS) entry which is preliminary data.</text>
</comment>
<evidence type="ECO:0000256" key="1">
    <source>
        <dbReference type="SAM" id="Phobius"/>
    </source>
</evidence>
<dbReference type="InterPro" id="IPR036691">
    <property type="entry name" value="Endo/exonu/phosph_ase_sf"/>
</dbReference>
<gene>
    <name evidence="3" type="primary">cil-1</name>
    <name evidence="3" type="ORF">NGRA_0763</name>
</gene>
<keyword evidence="4" id="KW-1185">Reference proteome</keyword>
<keyword evidence="1" id="KW-0812">Transmembrane</keyword>
<dbReference type="Pfam" id="PF22669">
    <property type="entry name" value="Exo_endo_phos2"/>
    <property type="match status" value="1"/>
</dbReference>
<dbReference type="SMART" id="SM00128">
    <property type="entry name" value="IPPc"/>
    <property type="match status" value="1"/>
</dbReference>
<dbReference type="InterPro" id="IPR000300">
    <property type="entry name" value="IPPc"/>
</dbReference>
<dbReference type="Proteomes" id="UP000740883">
    <property type="component" value="Unassembled WGS sequence"/>
</dbReference>
<dbReference type="Gene3D" id="3.60.10.10">
    <property type="entry name" value="Endonuclease/exonuclease/phosphatase"/>
    <property type="match status" value="1"/>
</dbReference>
<protein>
    <submittedName>
        <fullName evidence="3">Inositol polyphosphate 5-phosphatase</fullName>
    </submittedName>
</protein>
<evidence type="ECO:0000313" key="4">
    <source>
        <dbReference type="Proteomes" id="UP000740883"/>
    </source>
</evidence>
<dbReference type="InterPro" id="IPR046985">
    <property type="entry name" value="IP5"/>
</dbReference>
<dbReference type="EMBL" id="SBJO01000033">
    <property type="protein sequence ID" value="KAF9764185.1"/>
    <property type="molecule type" value="Genomic_DNA"/>
</dbReference>
<dbReference type="PANTHER" id="PTHR11200">
    <property type="entry name" value="INOSITOL 5-PHOSPHATASE"/>
    <property type="match status" value="1"/>
</dbReference>
<accession>A0A9P6GZS3</accession>
<organism evidence="3 4">
    <name type="scientific">Nosema granulosis</name>
    <dbReference type="NCBI Taxonomy" id="83296"/>
    <lineage>
        <taxon>Eukaryota</taxon>
        <taxon>Fungi</taxon>
        <taxon>Fungi incertae sedis</taxon>
        <taxon>Microsporidia</taxon>
        <taxon>Nosematidae</taxon>
        <taxon>Nosema</taxon>
    </lineage>
</organism>
<dbReference type="OrthoDB" id="2194533at2759"/>
<dbReference type="GO" id="GO:0046856">
    <property type="term" value="P:phosphatidylinositol dephosphorylation"/>
    <property type="evidence" value="ECO:0007669"/>
    <property type="project" value="InterPro"/>
</dbReference>
<evidence type="ECO:0000259" key="2">
    <source>
        <dbReference type="SMART" id="SM00128"/>
    </source>
</evidence>
<dbReference type="SUPFAM" id="SSF56219">
    <property type="entry name" value="DNase I-like"/>
    <property type="match status" value="1"/>
</dbReference>
<feature type="domain" description="Inositol polyphosphate-related phosphatase" evidence="2">
    <location>
        <begin position="1"/>
        <end position="235"/>
    </location>
</feature>